<gene>
    <name evidence="2" type="ORF">LMG29542_06200</name>
</gene>
<sequence>MRATFHIAGGRRARRIVIRVLDAVALRTRLAHQPVLSVIVPERPAAHRVAHLHEVAFAIDVVRAARSARSLLLAAVTREVVAEQVAGRARLRFHAAQRVVHVAHHRRAREARLVELRHPPRLVIFEARRVAVRIGDRRQVVTAVVGVTHALLRARYALQASVRIAQRQAAADAVLHPRQQVPAPGQHKPHAIGLDIAARLARVPVELPDAAGQRPVIRHDAGPRVARHIQPHRLARRRTVRAVRQTHEHVAVQAERRHLRVVHDLLAEPALRGHRGEVSVRGTRRVAQQVQRRLVLHDGRHRIERQPAAHAEKPVGRRPHAHVEVVRPPLAQRPGLVFQATAVEPLESQCSRRIAIAGLHVLVLIHEVAEHHVDRVAPKRAVDLLLALRRLRIGNRHRVIGDRRNGFRRESARQPARDDRAEQPNIARAQHEIPRAAPRVFGQLAGRRNQQPVALVHIVLEVGQVRLTVGRQLRPDGIEVARVRVVDVLALAHRQIEQSDRRDGRHTRGLADRGGLENRLVHRIAVEHRFFQHRVRRHADGRTDIAGQIDVGRPVEPGQAHLVMLHRVRIRQTVGNRRALRGLRHPLRTQHAEARPQHRLTGVGIARRARVLQILQVALRQSASRRPPAIDDEVGPAAPDMLVERVIRLRDRIGVMPDDEAGDAVRAGRDRAAGRPHLHPVEPEQRLVRGVERDRQAFAVDRIRREGLVNALIAHPHRRLEVRGNVAPFLGRPARVEQRILRLTDRSAIERYDRLAAHDVAQCGGRSVFPDPGRKVARIRLQARADAVAIQIVDHVVPDVPATLCGGLERLRVVAGCHAEIDAGLDRMRLVGRIERVPRAADIGLDPQVFDRDLGHRRVQAGTTAGLGRADAVDGNLRLAHQVQHGTHVIGRQAIPVGELLRAEPDDPAHEAGVVTRRAQQRHHQLRLIEGTALIVEHRAERAFVNAAHRVDFDVVAHELVDQVRVIAQRTGEFVDRGRPRWRIVRDDATRARHAAAFEQALFRLREVLQVNVAGRTRRTFAFQLRERPDRAVEVDLRRHLARRLRIVRRGLFAAHRRHDRPHAARLRRELLTRLNRCGTQ</sequence>
<feature type="region of interest" description="Disordered" evidence="1">
    <location>
        <begin position="405"/>
        <end position="427"/>
    </location>
</feature>
<keyword evidence="3" id="KW-1185">Reference proteome</keyword>
<feature type="compositionally biased region" description="Basic and acidic residues" evidence="1">
    <location>
        <begin position="304"/>
        <end position="320"/>
    </location>
</feature>
<evidence type="ECO:0000313" key="3">
    <source>
        <dbReference type="Proteomes" id="UP000494363"/>
    </source>
</evidence>
<evidence type="ECO:0000256" key="1">
    <source>
        <dbReference type="SAM" id="MobiDB-lite"/>
    </source>
</evidence>
<dbReference type="EMBL" id="CADIKH010000042">
    <property type="protein sequence ID" value="CAB3769744.1"/>
    <property type="molecule type" value="Genomic_DNA"/>
</dbReference>
<evidence type="ECO:0000313" key="2">
    <source>
        <dbReference type="EMBL" id="CAB3769744.1"/>
    </source>
</evidence>
<accession>A0A6J5EUT7</accession>
<organism evidence="2 3">
    <name type="scientific">Paraburkholderia humisilvae</name>
    <dbReference type="NCBI Taxonomy" id="627669"/>
    <lineage>
        <taxon>Bacteria</taxon>
        <taxon>Pseudomonadati</taxon>
        <taxon>Pseudomonadota</taxon>
        <taxon>Betaproteobacteria</taxon>
        <taxon>Burkholderiales</taxon>
        <taxon>Burkholderiaceae</taxon>
        <taxon>Paraburkholderia</taxon>
    </lineage>
</organism>
<dbReference type="AlphaFoldDB" id="A0A6J5EUT7"/>
<dbReference type="Proteomes" id="UP000494363">
    <property type="component" value="Unassembled WGS sequence"/>
</dbReference>
<protein>
    <submittedName>
        <fullName evidence="2">Uncharacterized protein</fullName>
    </submittedName>
</protein>
<reference evidence="2 3" key="1">
    <citation type="submission" date="2020-04" db="EMBL/GenBank/DDBJ databases">
        <authorList>
            <person name="De Canck E."/>
        </authorList>
    </citation>
    <scope>NUCLEOTIDE SEQUENCE [LARGE SCALE GENOMIC DNA]</scope>
    <source>
        <strain evidence="2 3">LMG 29542</strain>
    </source>
</reference>
<name>A0A6J5EUT7_9BURK</name>
<feature type="region of interest" description="Disordered" evidence="1">
    <location>
        <begin position="299"/>
        <end position="320"/>
    </location>
</feature>
<proteinExistence type="predicted"/>
<feature type="compositionally biased region" description="Basic and acidic residues" evidence="1">
    <location>
        <begin position="405"/>
        <end position="422"/>
    </location>
</feature>